<proteinExistence type="predicted"/>
<reference evidence="1" key="1">
    <citation type="submission" date="2021-02" db="EMBL/GenBank/DDBJ databases">
        <authorList>
            <person name="Nowell W R."/>
        </authorList>
    </citation>
    <scope>NUCLEOTIDE SEQUENCE</scope>
</reference>
<organism evidence="1 3">
    <name type="scientific">Didymodactylos carnosus</name>
    <dbReference type="NCBI Taxonomy" id="1234261"/>
    <lineage>
        <taxon>Eukaryota</taxon>
        <taxon>Metazoa</taxon>
        <taxon>Spiralia</taxon>
        <taxon>Gnathifera</taxon>
        <taxon>Rotifera</taxon>
        <taxon>Eurotatoria</taxon>
        <taxon>Bdelloidea</taxon>
        <taxon>Philodinida</taxon>
        <taxon>Philodinidae</taxon>
        <taxon>Didymodactylos</taxon>
    </lineage>
</organism>
<dbReference type="AlphaFoldDB" id="A0A816FM37"/>
<feature type="non-terminal residue" evidence="1">
    <location>
        <position position="1"/>
    </location>
</feature>
<protein>
    <submittedName>
        <fullName evidence="1">Uncharacterized protein</fullName>
    </submittedName>
</protein>
<name>A0A816FM37_9BILA</name>
<dbReference type="EMBL" id="CAJOBC010131880">
    <property type="protein sequence ID" value="CAF4615729.1"/>
    <property type="molecule type" value="Genomic_DNA"/>
</dbReference>
<dbReference type="EMBL" id="CAJNOQ010056920">
    <property type="protein sequence ID" value="CAF1663116.1"/>
    <property type="molecule type" value="Genomic_DNA"/>
</dbReference>
<feature type="non-terminal residue" evidence="1">
    <location>
        <position position="189"/>
    </location>
</feature>
<gene>
    <name evidence="1" type="ORF">GPM918_LOCUS46047</name>
    <name evidence="2" type="ORF">SRO942_LOCUS49358</name>
</gene>
<accession>A0A816FM37</accession>
<keyword evidence="3" id="KW-1185">Reference proteome</keyword>
<dbReference type="Proteomes" id="UP000663829">
    <property type="component" value="Unassembled WGS sequence"/>
</dbReference>
<comment type="caution">
    <text evidence="1">The sequence shown here is derived from an EMBL/GenBank/DDBJ whole genome shotgun (WGS) entry which is preliminary data.</text>
</comment>
<sequence length="189" mass="21881">FKEEDYIELRTAACRALDPTLSVLLKENKIYEADLVLKLVKLFITNIDDLACLLLSEQQIDNVSPVILSRLKHKLECRGKLLTLGFTNEKTLLDKITTNYSTLNSFKSMTYKQLSEYCRQITHDNHAEILKNLWIKDNDLHMKIQKYSLPLGIVDQFLKHNICTADLTEQNMQLIISDFTAETNDKDDK</sequence>
<evidence type="ECO:0000313" key="2">
    <source>
        <dbReference type="EMBL" id="CAF4615729.1"/>
    </source>
</evidence>
<evidence type="ECO:0000313" key="1">
    <source>
        <dbReference type="EMBL" id="CAF1663116.1"/>
    </source>
</evidence>
<evidence type="ECO:0000313" key="3">
    <source>
        <dbReference type="Proteomes" id="UP000663829"/>
    </source>
</evidence>
<dbReference type="Proteomes" id="UP000681722">
    <property type="component" value="Unassembled WGS sequence"/>
</dbReference>